<evidence type="ECO:0000313" key="3">
    <source>
        <dbReference type="Proteomes" id="UP000077173"/>
    </source>
</evidence>
<dbReference type="InterPro" id="IPR009875">
    <property type="entry name" value="PilZ_domain"/>
</dbReference>
<name>A0A176ZF84_9BRAD</name>
<dbReference type="EMBL" id="LSEF01000034">
    <property type="protein sequence ID" value="OAF18436.1"/>
    <property type="molecule type" value="Genomic_DNA"/>
</dbReference>
<dbReference type="Proteomes" id="UP000077173">
    <property type="component" value="Unassembled WGS sequence"/>
</dbReference>
<dbReference type="Pfam" id="PF07238">
    <property type="entry name" value="PilZ"/>
    <property type="match status" value="1"/>
</dbReference>
<accession>A0A176ZF84</accession>
<dbReference type="Gene3D" id="2.40.10.220">
    <property type="entry name" value="predicted glycosyltransferase like domains"/>
    <property type="match status" value="1"/>
</dbReference>
<protein>
    <submittedName>
        <fullName evidence="2">Pilus assembly protein PilZ</fullName>
    </submittedName>
</protein>
<dbReference type="RefSeq" id="WP_027555936.1">
    <property type="nucleotide sequence ID" value="NZ_LSEF01000034.1"/>
</dbReference>
<evidence type="ECO:0000259" key="1">
    <source>
        <dbReference type="Pfam" id="PF07238"/>
    </source>
</evidence>
<feature type="domain" description="PilZ" evidence="1">
    <location>
        <begin position="5"/>
        <end position="93"/>
    </location>
</feature>
<dbReference type="SUPFAM" id="SSF141371">
    <property type="entry name" value="PilZ domain-like"/>
    <property type="match status" value="1"/>
</dbReference>
<keyword evidence="3" id="KW-1185">Reference proteome</keyword>
<sequence>MRFDNRKALRVRMDHRQPVNLMGSDGTWRRSCVLLDVSDTGAKIEVEGTLDVLQAKEFFMLLSSTGLAYRRCELVWIDGTMAGVHFVHADSKKKAAAGPKAATQKPAEAK</sequence>
<comment type="caution">
    <text evidence="2">The sequence shown here is derived from an EMBL/GenBank/DDBJ whole genome shotgun (WGS) entry which is preliminary data.</text>
</comment>
<organism evidence="2 3">
    <name type="scientific">Bradyrhizobium neotropicale</name>
    <dbReference type="NCBI Taxonomy" id="1497615"/>
    <lineage>
        <taxon>Bacteria</taxon>
        <taxon>Pseudomonadati</taxon>
        <taxon>Pseudomonadota</taxon>
        <taxon>Alphaproteobacteria</taxon>
        <taxon>Hyphomicrobiales</taxon>
        <taxon>Nitrobacteraceae</taxon>
        <taxon>Bradyrhizobium</taxon>
    </lineage>
</organism>
<dbReference type="GO" id="GO:0035438">
    <property type="term" value="F:cyclic-di-GMP binding"/>
    <property type="evidence" value="ECO:0007669"/>
    <property type="project" value="InterPro"/>
</dbReference>
<evidence type="ECO:0000313" key="2">
    <source>
        <dbReference type="EMBL" id="OAF18436.1"/>
    </source>
</evidence>
<proteinExistence type="predicted"/>
<dbReference type="AlphaFoldDB" id="A0A176ZF84"/>
<gene>
    <name evidence="2" type="ORF">AXW67_04775</name>
</gene>
<reference evidence="2 3" key="1">
    <citation type="submission" date="2016-02" db="EMBL/GenBank/DDBJ databases">
        <title>Draft genome sequence of the strain BR 10247T Bradyrhizobium neotropicale isolated from nodules of Centrolobium paraense.</title>
        <authorList>
            <person name="Simoes-Araujo J.L."/>
            <person name="Barauna A.C."/>
            <person name="Silva K."/>
            <person name="Zilli J.E."/>
        </authorList>
    </citation>
    <scope>NUCLEOTIDE SEQUENCE [LARGE SCALE GENOMIC DNA]</scope>
    <source>
        <strain evidence="2 3">BR 10247</strain>
    </source>
</reference>